<gene>
    <name evidence="1" type="ORF">SY212_22070</name>
</gene>
<accession>A0A6F9YND1</accession>
<organism evidence="1">
    <name type="scientific">Ligilactobacillus agilis</name>
    <dbReference type="NCBI Taxonomy" id="1601"/>
    <lineage>
        <taxon>Bacteria</taxon>
        <taxon>Bacillati</taxon>
        <taxon>Bacillota</taxon>
        <taxon>Bacilli</taxon>
        <taxon>Lactobacillales</taxon>
        <taxon>Lactobacillaceae</taxon>
        <taxon>Ligilactobacillus</taxon>
    </lineage>
</organism>
<sequence>MVNQANSFMASSAYQNATPADQSLYKTALSQAKAQLATNQTDDTSALDNFQRVINQLEHPSHPVYSHSASQAKDHLSSASMGVTGAVMTAAVGVARLKQVKDN</sequence>
<comment type="caution">
    <text evidence="1">The sequence shown here is derived from an EMBL/GenBank/DDBJ whole genome shotgun (WGS) entry which is preliminary data.</text>
</comment>
<proteinExistence type="predicted"/>
<protein>
    <submittedName>
        <fullName evidence="1">Uncharacterized protein</fullName>
    </submittedName>
</protein>
<reference evidence="1" key="1">
    <citation type="submission" date="2019-10" db="EMBL/GenBank/DDBJ databases">
        <title>Lactobacillus agilis SY212 Whole Genome Sequencing Project.</title>
        <authorList>
            <person name="Suzuki S."/>
            <person name="Endo A."/>
            <person name="Maeno S."/>
            <person name="Shiwa Y."/>
            <person name="Matsutani M."/>
            <person name="Kajikawa A."/>
        </authorList>
    </citation>
    <scope>NUCLEOTIDE SEQUENCE</scope>
    <source>
        <strain evidence="1">SY212</strain>
    </source>
</reference>
<dbReference type="Gene3D" id="1.20.120.1850">
    <property type="entry name" value="Ebh helix bundles repeating unit (S and A modules)"/>
    <property type="match status" value="1"/>
</dbReference>
<evidence type="ECO:0000313" key="1">
    <source>
        <dbReference type="EMBL" id="GET07177.1"/>
    </source>
</evidence>
<name>A0A6F9YND1_9LACO</name>
<dbReference type="Proteomes" id="UP000494265">
    <property type="component" value="Unassembled WGS sequence"/>
</dbReference>
<dbReference type="EMBL" id="BLAM01000211">
    <property type="protein sequence ID" value="GET07177.1"/>
    <property type="molecule type" value="Genomic_DNA"/>
</dbReference>
<dbReference type="AlphaFoldDB" id="A0A6F9YND1"/>